<dbReference type="AlphaFoldDB" id="A0ABD3SJX6"/>
<comment type="caution">
    <text evidence="1">The sequence shown here is derived from an EMBL/GenBank/DDBJ whole genome shotgun (WGS) entry which is preliminary data.</text>
</comment>
<protein>
    <submittedName>
        <fullName evidence="1">Uncharacterized protein</fullName>
    </submittedName>
</protein>
<evidence type="ECO:0000313" key="1">
    <source>
        <dbReference type="EMBL" id="KAL3824802.1"/>
    </source>
</evidence>
<dbReference type="Proteomes" id="UP001634393">
    <property type="component" value="Unassembled WGS sequence"/>
</dbReference>
<sequence>MDPMNRNMGLCLRRHLRKPNVLLLLVLMGRNLNPHLTSSAACSSRS</sequence>
<proteinExistence type="predicted"/>
<keyword evidence="2" id="KW-1185">Reference proteome</keyword>
<organism evidence="1 2">
    <name type="scientific">Penstemon smallii</name>
    <dbReference type="NCBI Taxonomy" id="265156"/>
    <lineage>
        <taxon>Eukaryota</taxon>
        <taxon>Viridiplantae</taxon>
        <taxon>Streptophyta</taxon>
        <taxon>Embryophyta</taxon>
        <taxon>Tracheophyta</taxon>
        <taxon>Spermatophyta</taxon>
        <taxon>Magnoliopsida</taxon>
        <taxon>eudicotyledons</taxon>
        <taxon>Gunneridae</taxon>
        <taxon>Pentapetalae</taxon>
        <taxon>asterids</taxon>
        <taxon>lamiids</taxon>
        <taxon>Lamiales</taxon>
        <taxon>Plantaginaceae</taxon>
        <taxon>Cheloneae</taxon>
        <taxon>Penstemon</taxon>
    </lineage>
</organism>
<name>A0ABD3SJX6_9LAMI</name>
<dbReference type="EMBL" id="JBJXBP010000006">
    <property type="protein sequence ID" value="KAL3824802.1"/>
    <property type="molecule type" value="Genomic_DNA"/>
</dbReference>
<evidence type="ECO:0000313" key="2">
    <source>
        <dbReference type="Proteomes" id="UP001634393"/>
    </source>
</evidence>
<gene>
    <name evidence="1" type="ORF">ACJIZ3_020831</name>
</gene>
<accession>A0ABD3SJX6</accession>
<reference evidence="1 2" key="1">
    <citation type="submission" date="2024-12" db="EMBL/GenBank/DDBJ databases">
        <title>The unique morphological basis and parallel evolutionary history of personate flowers in Penstemon.</title>
        <authorList>
            <person name="Depatie T.H."/>
            <person name="Wessinger C.A."/>
        </authorList>
    </citation>
    <scope>NUCLEOTIDE SEQUENCE [LARGE SCALE GENOMIC DNA]</scope>
    <source>
        <strain evidence="1">WTNN_2</strain>
        <tissue evidence="1">Leaf</tissue>
    </source>
</reference>